<accession>A0A9W6CXE3</accession>
<evidence type="ECO:0000313" key="2">
    <source>
        <dbReference type="Proteomes" id="UP001144396"/>
    </source>
</evidence>
<reference evidence="1" key="1">
    <citation type="submission" date="2022-12" db="EMBL/GenBank/DDBJ databases">
        <title>Reference genome sequencing for broad-spectrum identification of bacterial and archaeal isolates by mass spectrometry.</title>
        <authorList>
            <person name="Sekiguchi Y."/>
            <person name="Tourlousse D.M."/>
        </authorList>
    </citation>
    <scope>NUCLEOTIDE SEQUENCE</scope>
    <source>
        <strain evidence="1">14</strain>
    </source>
</reference>
<protein>
    <submittedName>
        <fullName evidence="1">Uncharacterized protein</fullName>
    </submittedName>
</protein>
<dbReference type="RefSeq" id="WP_281885991.1">
    <property type="nucleotide sequence ID" value="NZ_BSDP01000001.1"/>
</dbReference>
<organism evidence="1 2">
    <name type="scientific">Agromyces rhizosphaerae</name>
    <dbReference type="NCBI Taxonomy" id="88374"/>
    <lineage>
        <taxon>Bacteria</taxon>
        <taxon>Bacillati</taxon>
        <taxon>Actinomycetota</taxon>
        <taxon>Actinomycetes</taxon>
        <taxon>Micrococcales</taxon>
        <taxon>Microbacteriaceae</taxon>
        <taxon>Agromyces</taxon>
    </lineage>
</organism>
<dbReference type="AlphaFoldDB" id="A0A9W6CXE3"/>
<proteinExistence type="predicted"/>
<evidence type="ECO:0000313" key="1">
    <source>
        <dbReference type="EMBL" id="GLI28534.1"/>
    </source>
</evidence>
<sequence>MLRTAAWTAPAIVVAGAVPTAAASVSLWQLTLRLAAGRQPTTEVDTLRVAVGLDPSFGDNQHYGQLVSVTFSLHGDYYTGEWTGQNITPTSGGGGLEHTVQIGPLGAPGSSLEMELYPVVLPDHVGATLPDGVVRLLASGPSAGEAQLDV</sequence>
<comment type="caution">
    <text evidence="1">The sequence shown here is derived from an EMBL/GenBank/DDBJ whole genome shotgun (WGS) entry which is preliminary data.</text>
</comment>
<name>A0A9W6CXE3_9MICO</name>
<dbReference type="Proteomes" id="UP001144396">
    <property type="component" value="Unassembled WGS sequence"/>
</dbReference>
<dbReference type="EMBL" id="BSDP01000001">
    <property type="protein sequence ID" value="GLI28534.1"/>
    <property type="molecule type" value="Genomic_DNA"/>
</dbReference>
<gene>
    <name evidence="1" type="ORF">ARHIZOSPH14_27760</name>
</gene>
<keyword evidence="2" id="KW-1185">Reference proteome</keyword>